<gene>
    <name evidence="1" type="ordered locus">Calhy_0216</name>
</gene>
<dbReference type="OrthoDB" id="1715663at2"/>
<dbReference type="Gene3D" id="1.10.8.1040">
    <property type="match status" value="1"/>
</dbReference>
<keyword evidence="2" id="KW-1185">Reference proteome</keyword>
<organism evidence="1 2">
    <name type="scientific">Caldicellulosiruptor hydrothermalis (strain DSM 18901 / VKM B-2411 / 108)</name>
    <dbReference type="NCBI Taxonomy" id="632292"/>
    <lineage>
        <taxon>Bacteria</taxon>
        <taxon>Bacillati</taxon>
        <taxon>Bacillota</taxon>
        <taxon>Bacillota incertae sedis</taxon>
        <taxon>Caldicellulosiruptorales</taxon>
        <taxon>Caldicellulosiruptoraceae</taxon>
        <taxon>Caldicellulosiruptor</taxon>
    </lineage>
</organism>
<reference key="1">
    <citation type="submission" date="2010-09" db="EMBL/GenBank/DDBJ databases">
        <title>Complete sequence of Caldicellulosiruptor hydrothermalis 108.</title>
        <authorList>
            <consortium name="US DOE Joint Genome Institute"/>
            <person name="Lucas S."/>
            <person name="Copeland A."/>
            <person name="Lapidus A."/>
            <person name="Cheng J.-F."/>
            <person name="Bruce D."/>
            <person name="Goodwin L."/>
            <person name="Pitluck S."/>
            <person name="Davenport K."/>
            <person name="Detter J.C."/>
            <person name="Han C."/>
            <person name="Tapia R."/>
            <person name="Land M."/>
            <person name="Hauser L."/>
            <person name="Chang Y.-J."/>
            <person name="Jeffries C."/>
            <person name="Kyrpides N."/>
            <person name="Ivanova N."/>
            <person name="Mikhailova N."/>
            <person name="Blumer-Schuette S.E."/>
            <person name="Kelly R.M."/>
            <person name="Woyke T."/>
        </authorList>
    </citation>
    <scope>NUCLEOTIDE SEQUENCE</scope>
    <source>
        <strain>108</strain>
    </source>
</reference>
<name>E4QAP9_CALH1</name>
<dbReference type="RefSeq" id="WP_013402184.1">
    <property type="nucleotide sequence ID" value="NC_014652.1"/>
</dbReference>
<proteinExistence type="predicted"/>
<dbReference type="KEGG" id="chd:Calhy_0216"/>
<dbReference type="HOGENOM" id="CLU_102472_0_0_9"/>
<reference evidence="1 2" key="2">
    <citation type="journal article" date="2011" name="J. Bacteriol.">
        <title>Complete genome sequences for the anaerobic, extremely thermophilic plant biomass-degrading bacteria Caldicellulosiruptor hydrothermalis, Caldicellulosiruptor kristjanssonii, Caldicellulosiruptor kronotskyensis, Caldicellulosiruptor owensenis, and Caldicellulosiruptor lactoaceticus.</title>
        <authorList>
            <person name="Blumer-Schuette S.E."/>
            <person name="Ozdemir I."/>
            <person name="Mistry D."/>
            <person name="Lucas S."/>
            <person name="Lapidus A."/>
            <person name="Cheng J.F."/>
            <person name="Goodwin L.A."/>
            <person name="Pitluck S."/>
            <person name="Land M.L."/>
            <person name="Hauser L.J."/>
            <person name="Woyke T."/>
            <person name="Mikhailova N."/>
            <person name="Pati A."/>
            <person name="Kyrpides N.C."/>
            <person name="Ivanova N."/>
            <person name="Detter J.C."/>
            <person name="Walston-Davenport K."/>
            <person name="Han S."/>
            <person name="Adams M.W."/>
            <person name="Kelly R.M."/>
        </authorList>
    </citation>
    <scope>NUCLEOTIDE SEQUENCE [LARGE SCALE GENOMIC DNA]</scope>
    <source>
        <strain evidence="2">DSM 18901 / VKM B-2411 / 108</strain>
    </source>
</reference>
<evidence type="ECO:0008006" key="3">
    <source>
        <dbReference type="Google" id="ProtNLM"/>
    </source>
</evidence>
<sequence length="229" mass="26149">MKRSKILIGICSLAVLIGIVAAGWSLASKKELPKDVAAVVNGHKIYKKDLDMAYGLEELRYENAKASFEELKNKYGDDVAKKLEGSLRKKTKQEILDEMIERLVLYDEAKKEGCEVSVDEAKAYYNKTQKALQDIISGKIATDEANNTKKAAELVNSFLRKHGISEDEYKKGLIREYQKMLSIQKYLQKKEKQYKDKNPDVTLKEVEDYLARLKVNLKKKAEIIVNKNI</sequence>
<evidence type="ECO:0000313" key="2">
    <source>
        <dbReference type="Proteomes" id="UP000006890"/>
    </source>
</evidence>
<evidence type="ECO:0000313" key="1">
    <source>
        <dbReference type="EMBL" id="ADQ05974.1"/>
    </source>
</evidence>
<dbReference type="Proteomes" id="UP000006890">
    <property type="component" value="Chromosome"/>
</dbReference>
<dbReference type="SUPFAM" id="SSF109998">
    <property type="entry name" value="Triger factor/SurA peptide-binding domain-like"/>
    <property type="match status" value="1"/>
</dbReference>
<dbReference type="eggNOG" id="ENOG5032ZGT">
    <property type="taxonomic scope" value="Bacteria"/>
</dbReference>
<dbReference type="AlphaFoldDB" id="E4QAP9"/>
<protein>
    <recommendedName>
        <fullName evidence="3">SurA domain protein</fullName>
    </recommendedName>
</protein>
<dbReference type="PANTHER" id="PTHR47245">
    <property type="entry name" value="PEPTIDYLPROLYL ISOMERASE"/>
    <property type="match status" value="1"/>
</dbReference>
<dbReference type="Pfam" id="PF13624">
    <property type="entry name" value="SurA_N_3"/>
    <property type="match status" value="1"/>
</dbReference>
<accession>E4QAP9</accession>
<dbReference type="EMBL" id="CP002219">
    <property type="protein sequence ID" value="ADQ05974.1"/>
    <property type="molecule type" value="Genomic_DNA"/>
</dbReference>
<dbReference type="InterPro" id="IPR050245">
    <property type="entry name" value="PrsA_foldase"/>
</dbReference>
<dbReference type="STRING" id="632292.Calhy_0216"/>
<dbReference type="PANTHER" id="PTHR47245:SF2">
    <property type="entry name" value="PEPTIDYL-PROLYL CIS-TRANS ISOMERASE HP_0175-RELATED"/>
    <property type="match status" value="1"/>
</dbReference>
<dbReference type="InterPro" id="IPR027304">
    <property type="entry name" value="Trigger_fact/SurA_dom_sf"/>
</dbReference>